<organism evidence="5 6">
    <name type="scientific">Albidovulum inexpectatum</name>
    <dbReference type="NCBI Taxonomy" id="196587"/>
    <lineage>
        <taxon>Bacteria</taxon>
        <taxon>Pseudomonadati</taxon>
        <taxon>Pseudomonadota</taxon>
        <taxon>Alphaproteobacteria</taxon>
        <taxon>Rhodobacterales</taxon>
        <taxon>Paracoccaceae</taxon>
        <taxon>Albidovulum</taxon>
    </lineage>
</organism>
<dbReference type="SUPFAM" id="SSF53448">
    <property type="entry name" value="Nucleotide-diphospho-sugar transferases"/>
    <property type="match status" value="1"/>
</dbReference>
<dbReference type="RefSeq" id="WP_104072466.1">
    <property type="nucleotide sequence ID" value="NZ_PRDS01000010.1"/>
</dbReference>
<keyword evidence="2" id="KW-0328">Glycosyltransferase</keyword>
<name>A0A2S5JDY5_9RHOB</name>
<proteinExistence type="inferred from homology"/>
<dbReference type="Gene3D" id="3.90.550.10">
    <property type="entry name" value="Spore Coat Polysaccharide Biosynthesis Protein SpsA, Chain A"/>
    <property type="match status" value="1"/>
</dbReference>
<keyword evidence="6" id="KW-1185">Reference proteome</keyword>
<dbReference type="AlphaFoldDB" id="A0A2S5JDY5"/>
<evidence type="ECO:0000256" key="1">
    <source>
        <dbReference type="ARBA" id="ARBA00006739"/>
    </source>
</evidence>
<dbReference type="OrthoDB" id="6653642at2"/>
<dbReference type="PANTHER" id="PTHR43179">
    <property type="entry name" value="RHAMNOSYLTRANSFERASE WBBL"/>
    <property type="match status" value="1"/>
</dbReference>
<comment type="caution">
    <text evidence="5">The sequence shown here is derived from an EMBL/GenBank/DDBJ whole genome shotgun (WGS) entry which is preliminary data.</text>
</comment>
<evidence type="ECO:0000313" key="6">
    <source>
        <dbReference type="Proteomes" id="UP000239736"/>
    </source>
</evidence>
<reference evidence="5 6" key="1">
    <citation type="submission" date="2018-01" db="EMBL/GenBank/DDBJ databases">
        <title>Genomic Encyclopedia of Archaeal and Bacterial Type Strains, Phase II (KMG-II): from individual species to whole genera.</title>
        <authorList>
            <person name="Goeker M."/>
        </authorList>
    </citation>
    <scope>NUCLEOTIDE SEQUENCE [LARGE SCALE GENOMIC DNA]</scope>
    <source>
        <strain evidence="5 6">DSM 12048</strain>
    </source>
</reference>
<dbReference type="Pfam" id="PF00535">
    <property type="entry name" value="Glycos_transf_2"/>
    <property type="match status" value="1"/>
</dbReference>
<gene>
    <name evidence="5" type="ORF">LV82_02680</name>
</gene>
<dbReference type="InterPro" id="IPR029044">
    <property type="entry name" value="Nucleotide-diphossugar_trans"/>
</dbReference>
<dbReference type="InterPro" id="IPR001173">
    <property type="entry name" value="Glyco_trans_2-like"/>
</dbReference>
<sequence length="288" mass="32358">MNIAIIIPHYNDAARLRRCLDALAAQDLSGSEIVVVDNGSTQPLDDIAASFPQVRFVTEHGRGAAMARNRGVTETRAEHILFLDADCIPSPGWLNAARSAIGKADIVGGAIDVFDETPPPRSGAQAFETVFAFNYRRYVQKKHFSVTANLLTRRRVFDEIGPFRPGLSEDEEWCQRARGRGFSIALAEDMRVAHPTRSDWPALRRKWKRLTSEMFALNMTNHPEARGRLLWAGRALLMPVSILVHLPRILFSPRLNGWGERLRGAVTLARLRLLRMAWMTRQALTGRP</sequence>
<protein>
    <submittedName>
        <fullName evidence="5">GT2 family glycosyltransferase</fullName>
    </submittedName>
</protein>
<evidence type="ECO:0000256" key="2">
    <source>
        <dbReference type="ARBA" id="ARBA00022676"/>
    </source>
</evidence>
<evidence type="ECO:0000313" key="5">
    <source>
        <dbReference type="EMBL" id="PPB79663.1"/>
    </source>
</evidence>
<evidence type="ECO:0000256" key="3">
    <source>
        <dbReference type="ARBA" id="ARBA00022679"/>
    </source>
</evidence>
<feature type="domain" description="Glycosyltransferase 2-like" evidence="4">
    <location>
        <begin position="5"/>
        <end position="160"/>
    </location>
</feature>
<dbReference type="GO" id="GO:0016757">
    <property type="term" value="F:glycosyltransferase activity"/>
    <property type="evidence" value="ECO:0007669"/>
    <property type="project" value="UniProtKB-KW"/>
</dbReference>
<comment type="similarity">
    <text evidence="1">Belongs to the glycosyltransferase 2 family.</text>
</comment>
<keyword evidence="3 5" id="KW-0808">Transferase</keyword>
<accession>A0A2S5JDY5</accession>
<dbReference type="Proteomes" id="UP000239736">
    <property type="component" value="Unassembled WGS sequence"/>
</dbReference>
<dbReference type="EMBL" id="PRDS01000010">
    <property type="protein sequence ID" value="PPB79663.1"/>
    <property type="molecule type" value="Genomic_DNA"/>
</dbReference>
<evidence type="ECO:0000259" key="4">
    <source>
        <dbReference type="Pfam" id="PF00535"/>
    </source>
</evidence>
<dbReference type="PANTHER" id="PTHR43179:SF12">
    <property type="entry name" value="GALACTOFURANOSYLTRANSFERASE GLFT2"/>
    <property type="match status" value="1"/>
</dbReference>